<dbReference type="Proteomes" id="UP000076798">
    <property type="component" value="Unassembled WGS sequence"/>
</dbReference>
<reference evidence="1 2" key="1">
    <citation type="journal article" date="2016" name="Mol. Biol. Evol.">
        <title>Comparative Genomics of Early-Diverging Mushroom-Forming Fungi Provides Insights into the Origins of Lignocellulose Decay Capabilities.</title>
        <authorList>
            <person name="Nagy L.G."/>
            <person name="Riley R."/>
            <person name="Tritt A."/>
            <person name="Adam C."/>
            <person name="Daum C."/>
            <person name="Floudas D."/>
            <person name="Sun H."/>
            <person name="Yadav J.S."/>
            <person name="Pangilinan J."/>
            <person name="Larsson K.H."/>
            <person name="Matsuura K."/>
            <person name="Barry K."/>
            <person name="Labutti K."/>
            <person name="Kuo R."/>
            <person name="Ohm R.A."/>
            <person name="Bhattacharya S.S."/>
            <person name="Shirouzu T."/>
            <person name="Yoshinaga Y."/>
            <person name="Martin F.M."/>
            <person name="Grigoriev I.V."/>
            <person name="Hibbett D.S."/>
        </authorList>
    </citation>
    <scope>NUCLEOTIDE SEQUENCE [LARGE SCALE GENOMIC DNA]</scope>
    <source>
        <strain evidence="1 2">HHB10207 ss-3</strain>
    </source>
</reference>
<accession>A0A166B9M1</accession>
<protein>
    <submittedName>
        <fullName evidence="1">Uncharacterized protein</fullName>
    </submittedName>
</protein>
<evidence type="ECO:0000313" key="1">
    <source>
        <dbReference type="EMBL" id="KZT36135.1"/>
    </source>
</evidence>
<keyword evidence="2" id="KW-1185">Reference proteome</keyword>
<name>A0A166B9M1_9AGAM</name>
<gene>
    <name evidence="1" type="ORF">SISSUDRAFT_1050347</name>
</gene>
<evidence type="ECO:0000313" key="2">
    <source>
        <dbReference type="Proteomes" id="UP000076798"/>
    </source>
</evidence>
<proteinExistence type="predicted"/>
<organism evidence="1 2">
    <name type="scientific">Sistotremastrum suecicum HHB10207 ss-3</name>
    <dbReference type="NCBI Taxonomy" id="1314776"/>
    <lineage>
        <taxon>Eukaryota</taxon>
        <taxon>Fungi</taxon>
        <taxon>Dikarya</taxon>
        <taxon>Basidiomycota</taxon>
        <taxon>Agaricomycotina</taxon>
        <taxon>Agaricomycetes</taxon>
        <taxon>Sistotremastrales</taxon>
        <taxon>Sistotremastraceae</taxon>
        <taxon>Sistotremastrum</taxon>
    </lineage>
</organism>
<dbReference type="EMBL" id="KV428116">
    <property type="protein sequence ID" value="KZT36135.1"/>
    <property type="molecule type" value="Genomic_DNA"/>
</dbReference>
<sequence>MEASMRAVETLCLSESGRDDSVYERSYELGGFLFSAEAMVEYFKREVLCDPLAKLSRDQMRVVRKNVTRTLIEKSGLEFMGAHFIRQEGRYLIYFFRRNPWLPDGGVWTPANLRPEENFKVAVAKLEVELRKIRDVTYEEQWYTINPAKKFANAFAENKVWAECRKNEGILPPDIFKFVAEGLDMCLRRADREVDEEADGDGEAA</sequence>
<dbReference type="AlphaFoldDB" id="A0A166B9M1"/>